<proteinExistence type="predicted"/>
<evidence type="ECO:0000313" key="1">
    <source>
        <dbReference type="EMBL" id="KAL3884592.1"/>
    </source>
</evidence>
<sequence>MVQVWNVHRIRPTKNQNSPNGRPVVMYKLPMIYGTRSYLQSVDEDKIEICRDECVFRDEHPCDRDAFNICTLYMEEKGWTSPTNIDDALQLYCDIQNMLLVDLRR</sequence>
<organism evidence="1 2">
    <name type="scientific">Sinanodonta woodiana</name>
    <name type="common">Chinese pond mussel</name>
    <name type="synonym">Anodonta woodiana</name>
    <dbReference type="NCBI Taxonomy" id="1069815"/>
    <lineage>
        <taxon>Eukaryota</taxon>
        <taxon>Metazoa</taxon>
        <taxon>Spiralia</taxon>
        <taxon>Lophotrochozoa</taxon>
        <taxon>Mollusca</taxon>
        <taxon>Bivalvia</taxon>
        <taxon>Autobranchia</taxon>
        <taxon>Heteroconchia</taxon>
        <taxon>Palaeoheterodonta</taxon>
        <taxon>Unionida</taxon>
        <taxon>Unionoidea</taxon>
        <taxon>Unionidae</taxon>
        <taxon>Unioninae</taxon>
        <taxon>Sinanodonta</taxon>
    </lineage>
</organism>
<gene>
    <name evidence="1" type="ORF">ACJMK2_024723</name>
</gene>
<evidence type="ECO:0000313" key="2">
    <source>
        <dbReference type="Proteomes" id="UP001634394"/>
    </source>
</evidence>
<comment type="caution">
    <text evidence="1">The sequence shown here is derived from an EMBL/GenBank/DDBJ whole genome shotgun (WGS) entry which is preliminary data.</text>
</comment>
<accession>A0ABD3XEQ2</accession>
<dbReference type="EMBL" id="JBJQND010000002">
    <property type="protein sequence ID" value="KAL3884592.1"/>
    <property type="molecule type" value="Genomic_DNA"/>
</dbReference>
<protein>
    <submittedName>
        <fullName evidence="1">Uncharacterized protein</fullName>
    </submittedName>
</protein>
<dbReference type="Proteomes" id="UP001634394">
    <property type="component" value="Unassembled WGS sequence"/>
</dbReference>
<name>A0ABD3XEQ2_SINWO</name>
<reference evidence="1 2" key="1">
    <citation type="submission" date="2024-11" db="EMBL/GenBank/DDBJ databases">
        <title>Chromosome-level genome assembly of the freshwater bivalve Anodonta woodiana.</title>
        <authorList>
            <person name="Chen X."/>
        </authorList>
    </citation>
    <scope>NUCLEOTIDE SEQUENCE [LARGE SCALE GENOMIC DNA]</scope>
    <source>
        <strain evidence="1">MN2024</strain>
        <tissue evidence="1">Gills</tissue>
    </source>
</reference>
<dbReference type="AlphaFoldDB" id="A0ABD3XEQ2"/>
<keyword evidence="2" id="KW-1185">Reference proteome</keyword>